<sequence length="130" mass="14463">MRLFHHLDERLVAEDGISYAEYRTMISIARDGPQRMSDLAQEGMVSRSGISRQVARLVALGHVEQVTEATDGRTRLVRLTDGGRGVVLAATANHVSRVRRHVFDHLEDDELRTLDAVFGKVDASLPDSLQ</sequence>
<dbReference type="GO" id="GO:0003700">
    <property type="term" value="F:DNA-binding transcription factor activity"/>
    <property type="evidence" value="ECO:0007669"/>
    <property type="project" value="InterPro"/>
</dbReference>
<keyword evidence="3" id="KW-1185">Reference proteome</keyword>
<proteinExistence type="predicted"/>
<dbReference type="SUPFAM" id="SSF46785">
    <property type="entry name" value="Winged helix' DNA-binding domain"/>
    <property type="match status" value="1"/>
</dbReference>
<evidence type="ECO:0000313" key="3">
    <source>
        <dbReference type="Proteomes" id="UP000271469"/>
    </source>
</evidence>
<dbReference type="Gene3D" id="1.10.10.10">
    <property type="entry name" value="Winged helix-like DNA-binding domain superfamily/Winged helix DNA-binding domain"/>
    <property type="match status" value="1"/>
</dbReference>
<dbReference type="PANTHER" id="PTHR33164">
    <property type="entry name" value="TRANSCRIPTIONAL REGULATOR, MARR FAMILY"/>
    <property type="match status" value="1"/>
</dbReference>
<dbReference type="InterPro" id="IPR036390">
    <property type="entry name" value="WH_DNA-bd_sf"/>
</dbReference>
<reference evidence="2 3" key="1">
    <citation type="submission" date="2018-11" db="EMBL/GenBank/DDBJ databases">
        <title>Gordonia insulae sp. nov., isolated from an island soil.</title>
        <authorList>
            <person name="Kim Y.S."/>
            <person name="Kim S.B."/>
        </authorList>
    </citation>
    <scope>NUCLEOTIDE SEQUENCE [LARGE SCALE GENOMIC DNA]</scope>
    <source>
        <strain evidence="2 3">MMS17-SY073</strain>
    </source>
</reference>
<evidence type="ECO:0000313" key="2">
    <source>
        <dbReference type="EMBL" id="AZG46772.1"/>
    </source>
</evidence>
<accession>A0A3G8JQP6</accession>
<dbReference type="Proteomes" id="UP000271469">
    <property type="component" value="Chromosome"/>
</dbReference>
<protein>
    <recommendedName>
        <fullName evidence="1">HTH marR-type domain-containing protein</fullName>
    </recommendedName>
</protein>
<dbReference type="KEGG" id="gom:D7316_03377"/>
<dbReference type="GO" id="GO:0006950">
    <property type="term" value="P:response to stress"/>
    <property type="evidence" value="ECO:0007669"/>
    <property type="project" value="TreeGrafter"/>
</dbReference>
<name>A0A3G8JQP6_9ACTN</name>
<dbReference type="Pfam" id="PF12802">
    <property type="entry name" value="MarR_2"/>
    <property type="match status" value="1"/>
</dbReference>
<dbReference type="InterPro" id="IPR000835">
    <property type="entry name" value="HTH_MarR-typ"/>
</dbReference>
<organism evidence="2 3">
    <name type="scientific">Gordonia insulae</name>
    <dbReference type="NCBI Taxonomy" id="2420509"/>
    <lineage>
        <taxon>Bacteria</taxon>
        <taxon>Bacillati</taxon>
        <taxon>Actinomycetota</taxon>
        <taxon>Actinomycetes</taxon>
        <taxon>Mycobacteriales</taxon>
        <taxon>Gordoniaceae</taxon>
        <taxon>Gordonia</taxon>
    </lineage>
</organism>
<dbReference type="PRINTS" id="PR00598">
    <property type="entry name" value="HTHMARR"/>
</dbReference>
<dbReference type="AlphaFoldDB" id="A0A3G8JQP6"/>
<feature type="domain" description="HTH marR-type" evidence="1">
    <location>
        <begin position="1"/>
        <end position="123"/>
    </location>
</feature>
<dbReference type="PROSITE" id="PS50995">
    <property type="entry name" value="HTH_MARR_2"/>
    <property type="match status" value="1"/>
</dbReference>
<dbReference type="InterPro" id="IPR039422">
    <property type="entry name" value="MarR/SlyA-like"/>
</dbReference>
<evidence type="ECO:0000259" key="1">
    <source>
        <dbReference type="PROSITE" id="PS50995"/>
    </source>
</evidence>
<gene>
    <name evidence="2" type="ORF">D7316_03377</name>
</gene>
<dbReference type="EMBL" id="CP033972">
    <property type="protein sequence ID" value="AZG46772.1"/>
    <property type="molecule type" value="Genomic_DNA"/>
</dbReference>
<dbReference type="SMART" id="SM00347">
    <property type="entry name" value="HTH_MARR"/>
    <property type="match status" value="1"/>
</dbReference>
<dbReference type="InterPro" id="IPR036388">
    <property type="entry name" value="WH-like_DNA-bd_sf"/>
</dbReference>
<dbReference type="PANTHER" id="PTHR33164:SF99">
    <property type="entry name" value="MARR FAMILY REGULATORY PROTEIN"/>
    <property type="match status" value="1"/>
</dbReference>